<evidence type="ECO:0000256" key="1">
    <source>
        <dbReference type="ARBA" id="ARBA00004123"/>
    </source>
</evidence>
<evidence type="ECO:0000313" key="4">
    <source>
        <dbReference type="EMBL" id="KAK9403574.1"/>
    </source>
</evidence>
<feature type="compositionally biased region" description="Basic and acidic residues" evidence="3">
    <location>
        <begin position="163"/>
        <end position="173"/>
    </location>
</feature>
<sequence>MGLAENKGMFSPLPFVGLPRYQHHPSPVCDRKDFVLNFNGISSFHPSASSSYYHHHHHHHHHQTAERKEPAARPHVKDGGRLQRRSKIQQGPGKDAELTPRPRLPNARKARIAPWKPAQRQAFLSCGPRAARSSRSRNQSFVPAGPVCLIFAWPFHVKPRSHSRTDALRKSKEGGVGIPSEDPSVPSPREGPTPYRIAALSWTR</sequence>
<feature type="region of interest" description="Disordered" evidence="3">
    <location>
        <begin position="160"/>
        <end position="204"/>
    </location>
</feature>
<evidence type="ECO:0000256" key="3">
    <source>
        <dbReference type="SAM" id="MobiDB-lite"/>
    </source>
</evidence>
<evidence type="ECO:0000256" key="2">
    <source>
        <dbReference type="ARBA" id="ARBA00023242"/>
    </source>
</evidence>
<dbReference type="InterPro" id="IPR051770">
    <property type="entry name" value="Forkhead_box_regulator"/>
</dbReference>
<dbReference type="PANTHER" id="PTHR46262:SF3">
    <property type="entry name" value="FORKHEAD BOX PROTEIN F2"/>
    <property type="match status" value="1"/>
</dbReference>
<protein>
    <submittedName>
        <fullName evidence="4">Forkhead box protein F2</fullName>
    </submittedName>
</protein>
<evidence type="ECO:0000313" key="5">
    <source>
        <dbReference type="Proteomes" id="UP001474421"/>
    </source>
</evidence>
<dbReference type="GO" id="GO:0005634">
    <property type="term" value="C:nucleus"/>
    <property type="evidence" value="ECO:0007669"/>
    <property type="project" value="UniProtKB-SubCell"/>
</dbReference>
<reference evidence="4 5" key="1">
    <citation type="journal article" date="2024" name="Proc. Natl. Acad. Sci. U.S.A.">
        <title>The genetic regulatory architecture and epigenomic basis for age-related changes in rattlesnake venom.</title>
        <authorList>
            <person name="Hogan M.P."/>
            <person name="Holding M.L."/>
            <person name="Nystrom G.S."/>
            <person name="Colston T.J."/>
            <person name="Bartlett D.A."/>
            <person name="Mason A.J."/>
            <person name="Ellsworth S.A."/>
            <person name="Rautsaw R.M."/>
            <person name="Lawrence K.C."/>
            <person name="Strickland J.L."/>
            <person name="He B."/>
            <person name="Fraser P."/>
            <person name="Margres M.J."/>
            <person name="Gilbert D.M."/>
            <person name="Gibbs H.L."/>
            <person name="Parkinson C.L."/>
            <person name="Rokyta D.R."/>
        </authorList>
    </citation>
    <scope>NUCLEOTIDE SEQUENCE [LARGE SCALE GENOMIC DNA]</scope>
    <source>
        <strain evidence="4">DRR0105</strain>
    </source>
</reference>
<feature type="compositionally biased region" description="Basic residues" evidence="3">
    <location>
        <begin position="53"/>
        <end position="62"/>
    </location>
</feature>
<organism evidence="4 5">
    <name type="scientific">Crotalus adamanteus</name>
    <name type="common">Eastern diamondback rattlesnake</name>
    <dbReference type="NCBI Taxonomy" id="8729"/>
    <lineage>
        <taxon>Eukaryota</taxon>
        <taxon>Metazoa</taxon>
        <taxon>Chordata</taxon>
        <taxon>Craniata</taxon>
        <taxon>Vertebrata</taxon>
        <taxon>Euteleostomi</taxon>
        <taxon>Lepidosauria</taxon>
        <taxon>Squamata</taxon>
        <taxon>Bifurcata</taxon>
        <taxon>Unidentata</taxon>
        <taxon>Episquamata</taxon>
        <taxon>Toxicofera</taxon>
        <taxon>Serpentes</taxon>
        <taxon>Colubroidea</taxon>
        <taxon>Viperidae</taxon>
        <taxon>Crotalinae</taxon>
        <taxon>Crotalus</taxon>
    </lineage>
</organism>
<feature type="compositionally biased region" description="Basic and acidic residues" evidence="3">
    <location>
        <begin position="63"/>
        <end position="81"/>
    </location>
</feature>
<dbReference type="PANTHER" id="PTHR46262">
    <property type="entry name" value="FORKHEAD BOX PROTEIN BINIOU"/>
    <property type="match status" value="1"/>
</dbReference>
<keyword evidence="5" id="KW-1185">Reference proteome</keyword>
<dbReference type="GO" id="GO:0000978">
    <property type="term" value="F:RNA polymerase II cis-regulatory region sequence-specific DNA binding"/>
    <property type="evidence" value="ECO:0007669"/>
    <property type="project" value="TreeGrafter"/>
</dbReference>
<name>A0AAW1BMY3_CROAD</name>
<keyword evidence="2" id="KW-0539">Nucleus</keyword>
<proteinExistence type="predicted"/>
<comment type="subcellular location">
    <subcellularLocation>
        <location evidence="1">Nucleus</location>
    </subcellularLocation>
</comment>
<comment type="caution">
    <text evidence="4">The sequence shown here is derived from an EMBL/GenBank/DDBJ whole genome shotgun (WGS) entry which is preliminary data.</text>
</comment>
<dbReference type="GO" id="GO:0000981">
    <property type="term" value="F:DNA-binding transcription factor activity, RNA polymerase II-specific"/>
    <property type="evidence" value="ECO:0007669"/>
    <property type="project" value="TreeGrafter"/>
</dbReference>
<dbReference type="AlphaFoldDB" id="A0AAW1BMY3"/>
<dbReference type="GO" id="GO:0009887">
    <property type="term" value="P:animal organ morphogenesis"/>
    <property type="evidence" value="ECO:0007669"/>
    <property type="project" value="TreeGrafter"/>
</dbReference>
<gene>
    <name evidence="4" type="ORF">NXF25_008401</name>
</gene>
<dbReference type="Proteomes" id="UP001474421">
    <property type="component" value="Unassembled WGS sequence"/>
</dbReference>
<dbReference type="EMBL" id="JAOTOJ010000003">
    <property type="protein sequence ID" value="KAK9403574.1"/>
    <property type="molecule type" value="Genomic_DNA"/>
</dbReference>
<feature type="region of interest" description="Disordered" evidence="3">
    <location>
        <begin position="49"/>
        <end position="115"/>
    </location>
</feature>
<accession>A0AAW1BMY3</accession>